<reference evidence="2" key="1">
    <citation type="submission" date="2020-10" db="EMBL/GenBank/DDBJ databases">
        <title>Diversity and distribution of actinomycetes associated with coral in the coast of Hainan.</title>
        <authorList>
            <person name="Li F."/>
        </authorList>
    </citation>
    <scope>NUCLEOTIDE SEQUENCE</scope>
    <source>
        <strain evidence="2">HNM0983</strain>
    </source>
</reference>
<dbReference type="PANTHER" id="PTHR43194:SF2">
    <property type="entry name" value="PEROXISOMAL MEMBRANE PROTEIN LPX1"/>
    <property type="match status" value="1"/>
</dbReference>
<dbReference type="Pfam" id="PF00561">
    <property type="entry name" value="Abhydrolase_1"/>
    <property type="match status" value="1"/>
</dbReference>
<evidence type="ECO:0000313" key="3">
    <source>
        <dbReference type="Proteomes" id="UP000598360"/>
    </source>
</evidence>
<dbReference type="GO" id="GO:0016787">
    <property type="term" value="F:hydrolase activity"/>
    <property type="evidence" value="ECO:0007669"/>
    <property type="project" value="UniProtKB-KW"/>
</dbReference>
<accession>A0A929BD96</accession>
<sequence>MVRAPDGTLLHARVDGDPDAPLTAVFCHGYVMDREAWGFQRDALGEHLRLVSYDQRGHGRSDAGSLASMTIDQLGADLAAVLEQTCPDGPVVLIGHSMGGMAIMALAEQRPELVGERVAGAALVTTSAGPVNARLVIPPEIANLVLRALARMGVTRSCCHVLRHAARLLSRTRIPAHLRPGVVDFVLQLTRARPIEALLALIPEFLTHDKFAALPGLGSIPVLVVGAGRDDTIAPHDSTALAGAIPGADLAMLDDAGHMAIVEHPHRINGLLHELLDRVRNRLSALTPPGPLPA</sequence>
<dbReference type="SUPFAM" id="SSF53474">
    <property type="entry name" value="alpha/beta-Hydrolases"/>
    <property type="match status" value="1"/>
</dbReference>
<dbReference type="InterPro" id="IPR000073">
    <property type="entry name" value="AB_hydrolase_1"/>
</dbReference>
<feature type="domain" description="AB hydrolase-1" evidence="1">
    <location>
        <begin position="25"/>
        <end position="265"/>
    </location>
</feature>
<dbReference type="PANTHER" id="PTHR43194">
    <property type="entry name" value="HYDROLASE ALPHA/BETA FOLD FAMILY"/>
    <property type="match status" value="1"/>
</dbReference>
<keyword evidence="2" id="KW-0378">Hydrolase</keyword>
<dbReference type="AlphaFoldDB" id="A0A929BD96"/>
<evidence type="ECO:0000313" key="2">
    <source>
        <dbReference type="EMBL" id="MBE9375387.1"/>
    </source>
</evidence>
<protein>
    <submittedName>
        <fullName evidence="2">Alpha/beta hydrolase</fullName>
    </submittedName>
</protein>
<gene>
    <name evidence="2" type="ORF">IQ251_13120</name>
</gene>
<dbReference type="InterPro" id="IPR050228">
    <property type="entry name" value="Carboxylesterase_BioH"/>
</dbReference>
<dbReference type="Gene3D" id="3.40.50.1820">
    <property type="entry name" value="alpha/beta hydrolase"/>
    <property type="match status" value="1"/>
</dbReference>
<evidence type="ECO:0000259" key="1">
    <source>
        <dbReference type="Pfam" id="PF00561"/>
    </source>
</evidence>
<dbReference type="RefSeq" id="WP_193928839.1">
    <property type="nucleotide sequence ID" value="NZ_JADEYC010000020.1"/>
</dbReference>
<dbReference type="PRINTS" id="PR00111">
    <property type="entry name" value="ABHYDROLASE"/>
</dbReference>
<name>A0A929BD96_9PSEU</name>
<proteinExistence type="predicted"/>
<dbReference type="EMBL" id="JADEYC010000020">
    <property type="protein sequence ID" value="MBE9375387.1"/>
    <property type="molecule type" value="Genomic_DNA"/>
</dbReference>
<dbReference type="Proteomes" id="UP000598360">
    <property type="component" value="Unassembled WGS sequence"/>
</dbReference>
<dbReference type="InterPro" id="IPR029058">
    <property type="entry name" value="AB_hydrolase_fold"/>
</dbReference>
<keyword evidence="3" id="KW-1185">Reference proteome</keyword>
<organism evidence="2 3">
    <name type="scientific">Saccharopolyspora montiporae</name>
    <dbReference type="NCBI Taxonomy" id="2781240"/>
    <lineage>
        <taxon>Bacteria</taxon>
        <taxon>Bacillati</taxon>
        <taxon>Actinomycetota</taxon>
        <taxon>Actinomycetes</taxon>
        <taxon>Pseudonocardiales</taxon>
        <taxon>Pseudonocardiaceae</taxon>
        <taxon>Saccharopolyspora</taxon>
    </lineage>
</organism>
<comment type="caution">
    <text evidence="2">The sequence shown here is derived from an EMBL/GenBank/DDBJ whole genome shotgun (WGS) entry which is preliminary data.</text>
</comment>